<protein>
    <submittedName>
        <fullName evidence="2">Uncharacterized protein</fullName>
    </submittedName>
</protein>
<comment type="caution">
    <text evidence="2">The sequence shown here is derived from an EMBL/GenBank/DDBJ whole genome shotgun (WGS) entry which is preliminary data.</text>
</comment>
<evidence type="ECO:0000256" key="1">
    <source>
        <dbReference type="SAM" id="MobiDB-lite"/>
    </source>
</evidence>
<evidence type="ECO:0000313" key="2">
    <source>
        <dbReference type="EMBL" id="GHE11627.1"/>
    </source>
</evidence>
<reference evidence="2" key="2">
    <citation type="submission" date="2020-09" db="EMBL/GenBank/DDBJ databases">
        <authorList>
            <person name="Sun Q."/>
            <person name="Ohkuma M."/>
        </authorList>
    </citation>
    <scope>NUCLEOTIDE SEQUENCE</scope>
    <source>
        <strain evidence="2">JCM 4714</strain>
    </source>
</reference>
<accession>A0A919D7U3</accession>
<gene>
    <name evidence="2" type="ORF">GCM10010339_72130</name>
</gene>
<organism evidence="2 3">
    <name type="scientific">Streptomyces alanosinicus</name>
    <dbReference type="NCBI Taxonomy" id="68171"/>
    <lineage>
        <taxon>Bacteria</taxon>
        <taxon>Bacillati</taxon>
        <taxon>Actinomycetota</taxon>
        <taxon>Actinomycetes</taxon>
        <taxon>Kitasatosporales</taxon>
        <taxon>Streptomycetaceae</taxon>
        <taxon>Streptomyces</taxon>
    </lineage>
</organism>
<dbReference type="Proteomes" id="UP000655443">
    <property type="component" value="Unassembled WGS sequence"/>
</dbReference>
<feature type="region of interest" description="Disordered" evidence="1">
    <location>
        <begin position="34"/>
        <end position="82"/>
    </location>
</feature>
<sequence length="82" mass="8538">MPASRLLITACPIPAEASTSTDSVVIARIAQRGRRGGRTDLTGRSGGRGTRRGGCGRRCGRAGDRGGLAKKDTSGRGRTWDP</sequence>
<evidence type="ECO:0000313" key="3">
    <source>
        <dbReference type="Proteomes" id="UP000655443"/>
    </source>
</evidence>
<dbReference type="EMBL" id="BMVG01000029">
    <property type="protein sequence ID" value="GHE11627.1"/>
    <property type="molecule type" value="Genomic_DNA"/>
</dbReference>
<feature type="compositionally biased region" description="Basic and acidic residues" evidence="1">
    <location>
        <begin position="61"/>
        <end position="82"/>
    </location>
</feature>
<proteinExistence type="predicted"/>
<feature type="compositionally biased region" description="Basic residues" evidence="1">
    <location>
        <begin position="49"/>
        <end position="60"/>
    </location>
</feature>
<reference evidence="2" key="1">
    <citation type="journal article" date="2014" name="Int. J. Syst. Evol. Microbiol.">
        <title>Complete genome sequence of Corynebacterium casei LMG S-19264T (=DSM 44701T), isolated from a smear-ripened cheese.</title>
        <authorList>
            <consortium name="US DOE Joint Genome Institute (JGI-PGF)"/>
            <person name="Walter F."/>
            <person name="Albersmeier A."/>
            <person name="Kalinowski J."/>
            <person name="Ruckert C."/>
        </authorList>
    </citation>
    <scope>NUCLEOTIDE SEQUENCE</scope>
    <source>
        <strain evidence="2">JCM 4714</strain>
    </source>
</reference>
<dbReference type="AlphaFoldDB" id="A0A919D7U3"/>
<keyword evidence="3" id="KW-1185">Reference proteome</keyword>
<name>A0A919D7U3_9ACTN</name>